<evidence type="ECO:0000259" key="8">
    <source>
        <dbReference type="PROSITE" id="PS50928"/>
    </source>
</evidence>
<dbReference type="SUPFAM" id="SSF161098">
    <property type="entry name" value="MetI-like"/>
    <property type="match status" value="1"/>
</dbReference>
<dbReference type="Gene3D" id="1.10.3720.10">
    <property type="entry name" value="MetI-like"/>
    <property type="match status" value="1"/>
</dbReference>
<evidence type="ECO:0000256" key="4">
    <source>
        <dbReference type="ARBA" id="ARBA00022692"/>
    </source>
</evidence>
<evidence type="ECO:0000256" key="7">
    <source>
        <dbReference type="RuleBase" id="RU363032"/>
    </source>
</evidence>
<evidence type="ECO:0000256" key="3">
    <source>
        <dbReference type="ARBA" id="ARBA00022475"/>
    </source>
</evidence>
<keyword evidence="2 7" id="KW-0813">Transport</keyword>
<dbReference type="InterPro" id="IPR000515">
    <property type="entry name" value="MetI-like"/>
</dbReference>
<comment type="subcellular location">
    <subcellularLocation>
        <location evidence="1 7">Cell membrane</location>
        <topology evidence="1 7">Multi-pass membrane protein</topology>
    </subcellularLocation>
</comment>
<dbReference type="PANTHER" id="PTHR43386">
    <property type="entry name" value="OLIGOPEPTIDE TRANSPORT SYSTEM PERMEASE PROTEIN APPC"/>
    <property type="match status" value="1"/>
</dbReference>
<dbReference type="PANTHER" id="PTHR43386:SF1">
    <property type="entry name" value="D,D-DIPEPTIDE TRANSPORT SYSTEM PERMEASE PROTEIN DDPC-RELATED"/>
    <property type="match status" value="1"/>
</dbReference>
<keyword evidence="4 7" id="KW-0812">Transmembrane</keyword>
<keyword evidence="10" id="KW-1185">Reference proteome</keyword>
<feature type="domain" description="ABC transmembrane type-1" evidence="8">
    <location>
        <begin position="84"/>
        <end position="273"/>
    </location>
</feature>
<gene>
    <name evidence="9" type="ORF">V6984_00330</name>
</gene>
<sequence>MNKKLISKINNSRIIRVLFARKSVVACLIILALLMLMAVFAPIVAPYDPNKQDLLNMLKGMSPEHIFGTDSMGRDVFSRIIYGGRVSFTVGLVSVVIAGGFGMLLGLIAGMAGGIIDAVIMRIMDAMMSVPMIILALFLGSIFGKGLGNICLAIGICMIPSYARVTRGQVLTVREMDYVTAGTLCGASKFRNAFVHFLPNCVSSNIVLMTMNLGNAILNEAALSFLGMGINPPTSSWGSMVNDGYKFMNSAPVIAIAPGIFIMIVVLCFNMVGDALRDALDPKLRGTLGRKKVVRKSNRKELSYGRQAS</sequence>
<dbReference type="Pfam" id="PF12911">
    <property type="entry name" value="OppC_N"/>
    <property type="match status" value="1"/>
</dbReference>
<reference evidence="9 10" key="1">
    <citation type="submission" date="2024-02" db="EMBL/GenBank/DDBJ databases">
        <title>Bacterial strain from lacustrine sediment.</title>
        <authorList>
            <person name="Petit C."/>
            <person name="Fadhlaoui K."/>
        </authorList>
    </citation>
    <scope>NUCLEOTIDE SEQUENCE [LARGE SCALE GENOMIC DNA]</scope>
    <source>
        <strain evidence="9 10">IPX-CK</strain>
    </source>
</reference>
<name>A0ABZ3EXF4_9FIRM</name>
<evidence type="ECO:0000256" key="1">
    <source>
        <dbReference type="ARBA" id="ARBA00004651"/>
    </source>
</evidence>
<feature type="transmembrane region" description="Helical" evidence="7">
    <location>
        <begin position="250"/>
        <end position="273"/>
    </location>
</feature>
<dbReference type="PROSITE" id="PS50928">
    <property type="entry name" value="ABC_TM1"/>
    <property type="match status" value="1"/>
</dbReference>
<dbReference type="InterPro" id="IPR035906">
    <property type="entry name" value="MetI-like_sf"/>
</dbReference>
<keyword evidence="3" id="KW-1003">Cell membrane</keyword>
<organism evidence="9 10">
    <name type="scientific">Kineothrix sedimenti</name>
    <dbReference type="NCBI Taxonomy" id="3123317"/>
    <lineage>
        <taxon>Bacteria</taxon>
        <taxon>Bacillati</taxon>
        <taxon>Bacillota</taxon>
        <taxon>Clostridia</taxon>
        <taxon>Lachnospirales</taxon>
        <taxon>Lachnospiraceae</taxon>
        <taxon>Kineothrix</taxon>
    </lineage>
</organism>
<accession>A0ABZ3EXF4</accession>
<dbReference type="InterPro" id="IPR025966">
    <property type="entry name" value="OppC_N"/>
</dbReference>
<keyword evidence="5 7" id="KW-1133">Transmembrane helix</keyword>
<feature type="transmembrane region" description="Helical" evidence="7">
    <location>
        <begin position="23"/>
        <end position="45"/>
    </location>
</feature>
<dbReference type="RefSeq" id="WP_342757848.1">
    <property type="nucleotide sequence ID" value="NZ_CP146256.1"/>
</dbReference>
<dbReference type="EMBL" id="CP146256">
    <property type="protein sequence ID" value="XAH74254.1"/>
    <property type="molecule type" value="Genomic_DNA"/>
</dbReference>
<protein>
    <submittedName>
        <fullName evidence="9">ABC transporter permease</fullName>
    </submittedName>
</protein>
<evidence type="ECO:0000256" key="6">
    <source>
        <dbReference type="ARBA" id="ARBA00023136"/>
    </source>
</evidence>
<feature type="transmembrane region" description="Helical" evidence="7">
    <location>
        <begin position="86"/>
        <end position="107"/>
    </location>
</feature>
<evidence type="ECO:0000313" key="10">
    <source>
        <dbReference type="Proteomes" id="UP001451571"/>
    </source>
</evidence>
<dbReference type="Pfam" id="PF00528">
    <property type="entry name" value="BPD_transp_1"/>
    <property type="match status" value="1"/>
</dbReference>
<proteinExistence type="inferred from homology"/>
<dbReference type="CDD" id="cd06261">
    <property type="entry name" value="TM_PBP2"/>
    <property type="match status" value="1"/>
</dbReference>
<dbReference type="InterPro" id="IPR050366">
    <property type="entry name" value="BP-dependent_transpt_permease"/>
</dbReference>
<dbReference type="Proteomes" id="UP001451571">
    <property type="component" value="Chromosome"/>
</dbReference>
<evidence type="ECO:0000256" key="5">
    <source>
        <dbReference type="ARBA" id="ARBA00022989"/>
    </source>
</evidence>
<keyword evidence="6 7" id="KW-0472">Membrane</keyword>
<comment type="similarity">
    <text evidence="7">Belongs to the binding-protein-dependent transport system permease family.</text>
</comment>
<evidence type="ECO:0000313" key="9">
    <source>
        <dbReference type="EMBL" id="XAH74254.1"/>
    </source>
</evidence>
<evidence type="ECO:0000256" key="2">
    <source>
        <dbReference type="ARBA" id="ARBA00022448"/>
    </source>
</evidence>